<keyword evidence="1" id="KW-0812">Transmembrane</keyword>
<reference evidence="2" key="2">
    <citation type="submission" date="2023-06" db="EMBL/GenBank/DDBJ databases">
        <authorList>
            <consortium name="Lawrence Berkeley National Laboratory"/>
            <person name="Haridas S."/>
            <person name="Hensen N."/>
            <person name="Bonometti L."/>
            <person name="Westerberg I."/>
            <person name="Brannstrom I.O."/>
            <person name="Guillou S."/>
            <person name="Cros-Aarteil S."/>
            <person name="Calhoun S."/>
            <person name="Kuo A."/>
            <person name="Mondo S."/>
            <person name="Pangilinan J."/>
            <person name="Riley R."/>
            <person name="LaButti K."/>
            <person name="Andreopoulos B."/>
            <person name="Lipzen A."/>
            <person name="Chen C."/>
            <person name="Yanf M."/>
            <person name="Daum C."/>
            <person name="Ng V."/>
            <person name="Clum A."/>
            <person name="Steindorff A."/>
            <person name="Ohm R."/>
            <person name="Martin F."/>
            <person name="Silar P."/>
            <person name="Natvig D."/>
            <person name="Lalanne C."/>
            <person name="Gautier V."/>
            <person name="Ament-velasquez S.L."/>
            <person name="Kruys A."/>
            <person name="Hutchinson M.I."/>
            <person name="Powell A.J."/>
            <person name="Barry K."/>
            <person name="Miller A.N."/>
            <person name="Grigoriev I.V."/>
            <person name="Debuchy R."/>
            <person name="Gladieux P."/>
            <person name="Thoren M.H."/>
            <person name="Johannesson H."/>
        </authorList>
    </citation>
    <scope>NUCLEOTIDE SEQUENCE</scope>
    <source>
        <strain evidence="2">CBS 232.78</strain>
    </source>
</reference>
<comment type="caution">
    <text evidence="2">The sequence shown here is derived from an EMBL/GenBank/DDBJ whole genome shotgun (WGS) entry which is preliminary data.</text>
</comment>
<organism evidence="2 3">
    <name type="scientific">Podospora didyma</name>
    <dbReference type="NCBI Taxonomy" id="330526"/>
    <lineage>
        <taxon>Eukaryota</taxon>
        <taxon>Fungi</taxon>
        <taxon>Dikarya</taxon>
        <taxon>Ascomycota</taxon>
        <taxon>Pezizomycotina</taxon>
        <taxon>Sordariomycetes</taxon>
        <taxon>Sordariomycetidae</taxon>
        <taxon>Sordariales</taxon>
        <taxon>Podosporaceae</taxon>
        <taxon>Podospora</taxon>
    </lineage>
</organism>
<dbReference type="Pfam" id="PF20246">
    <property type="entry name" value="DUF6601"/>
    <property type="match status" value="2"/>
</dbReference>
<evidence type="ECO:0000313" key="3">
    <source>
        <dbReference type="Proteomes" id="UP001285441"/>
    </source>
</evidence>
<keyword evidence="1" id="KW-1133">Transmembrane helix</keyword>
<name>A0AAE0P5R7_9PEZI</name>
<gene>
    <name evidence="2" type="ORF">B0H63DRAFT_555223</name>
</gene>
<keyword evidence="1" id="KW-0472">Membrane</keyword>
<protein>
    <submittedName>
        <fullName evidence="2">Uncharacterized protein</fullName>
    </submittedName>
</protein>
<dbReference type="InterPro" id="IPR046536">
    <property type="entry name" value="DUF6601"/>
</dbReference>
<dbReference type="PANTHER" id="PTHR34414">
    <property type="entry name" value="HET DOMAIN-CONTAINING PROTEIN-RELATED"/>
    <property type="match status" value="1"/>
</dbReference>
<dbReference type="AlphaFoldDB" id="A0AAE0P5R7"/>
<feature type="transmembrane region" description="Helical" evidence="1">
    <location>
        <begin position="205"/>
        <end position="230"/>
    </location>
</feature>
<evidence type="ECO:0000256" key="1">
    <source>
        <dbReference type="SAM" id="Phobius"/>
    </source>
</evidence>
<dbReference type="Proteomes" id="UP001285441">
    <property type="component" value="Unassembled WGS sequence"/>
</dbReference>
<dbReference type="EMBL" id="JAULSW010000001">
    <property type="protein sequence ID" value="KAK3393933.1"/>
    <property type="molecule type" value="Genomic_DNA"/>
</dbReference>
<dbReference type="PANTHER" id="PTHR34414:SF1">
    <property type="entry name" value="SUBTILISIN-LIKE SERINE PROTEASE"/>
    <property type="match status" value="1"/>
</dbReference>
<reference evidence="2" key="1">
    <citation type="journal article" date="2023" name="Mol. Phylogenet. Evol.">
        <title>Genome-scale phylogeny and comparative genomics of the fungal order Sordariales.</title>
        <authorList>
            <person name="Hensen N."/>
            <person name="Bonometti L."/>
            <person name="Westerberg I."/>
            <person name="Brannstrom I.O."/>
            <person name="Guillou S."/>
            <person name="Cros-Aarteil S."/>
            <person name="Calhoun S."/>
            <person name="Haridas S."/>
            <person name="Kuo A."/>
            <person name="Mondo S."/>
            <person name="Pangilinan J."/>
            <person name="Riley R."/>
            <person name="LaButti K."/>
            <person name="Andreopoulos B."/>
            <person name="Lipzen A."/>
            <person name="Chen C."/>
            <person name="Yan M."/>
            <person name="Daum C."/>
            <person name="Ng V."/>
            <person name="Clum A."/>
            <person name="Steindorff A."/>
            <person name="Ohm R.A."/>
            <person name="Martin F."/>
            <person name="Silar P."/>
            <person name="Natvig D.O."/>
            <person name="Lalanne C."/>
            <person name="Gautier V."/>
            <person name="Ament-Velasquez S.L."/>
            <person name="Kruys A."/>
            <person name="Hutchinson M.I."/>
            <person name="Powell A.J."/>
            <person name="Barry K."/>
            <person name="Miller A.N."/>
            <person name="Grigoriev I.V."/>
            <person name="Debuchy R."/>
            <person name="Gladieux P."/>
            <person name="Hiltunen Thoren M."/>
            <person name="Johannesson H."/>
        </authorList>
    </citation>
    <scope>NUCLEOTIDE SEQUENCE</scope>
    <source>
        <strain evidence="2">CBS 232.78</strain>
    </source>
</reference>
<feature type="transmembrane region" description="Helical" evidence="1">
    <location>
        <begin position="250"/>
        <end position="270"/>
    </location>
</feature>
<keyword evidence="3" id="KW-1185">Reference proteome</keyword>
<accession>A0AAE0P5R7</accession>
<sequence length="301" mass="34286">MVAESFPFSSSHQLNNELDLAVGATSLPGHPLVCLDDEGRLATLLESELCCENLEKMAPHLWTMSTHSSSNIRPLHRQAVLGREILIIESPRLHLVWYYGRVFIKPPPKYLLSHEFWHRYLSSNQSSLGSRTDPSGGRTRIHTDQLAPEGVTWPQFCAFISDPDAIGDGDVSGRYHCGGLRLSRLSFYCMFFLHKWNFEYMPTQYLTFFSWYFGPLLFVFAAVLLELSAMQLEMTVQQTTGSPLGSMWVVYRWFSVAVMLCGLVVSTLLADHVVHLICDEWVFALKGVRRRRKLKLHVESG</sequence>
<proteinExistence type="predicted"/>
<evidence type="ECO:0000313" key="2">
    <source>
        <dbReference type="EMBL" id="KAK3393933.1"/>
    </source>
</evidence>